<dbReference type="GO" id="GO:0098552">
    <property type="term" value="C:side of membrane"/>
    <property type="evidence" value="ECO:0007669"/>
    <property type="project" value="UniProtKB-KW"/>
</dbReference>
<dbReference type="EMBL" id="ML977191">
    <property type="protein sequence ID" value="KAF1981920.1"/>
    <property type="molecule type" value="Genomic_DNA"/>
</dbReference>
<evidence type="ECO:0000256" key="6">
    <source>
        <dbReference type="ARBA" id="ARBA00022729"/>
    </source>
</evidence>
<evidence type="ECO:0000256" key="10">
    <source>
        <dbReference type="SAM" id="MobiDB-lite"/>
    </source>
</evidence>
<evidence type="ECO:0000259" key="12">
    <source>
        <dbReference type="PROSITE" id="PS52012"/>
    </source>
</evidence>
<feature type="disulfide bond" evidence="9">
    <location>
        <begin position="42"/>
        <end position="49"/>
    </location>
</feature>
<evidence type="ECO:0000256" key="7">
    <source>
        <dbReference type="ARBA" id="ARBA00023157"/>
    </source>
</evidence>
<organism evidence="13 14">
    <name type="scientific">Aulographum hederae CBS 113979</name>
    <dbReference type="NCBI Taxonomy" id="1176131"/>
    <lineage>
        <taxon>Eukaryota</taxon>
        <taxon>Fungi</taxon>
        <taxon>Dikarya</taxon>
        <taxon>Ascomycota</taxon>
        <taxon>Pezizomycotina</taxon>
        <taxon>Dothideomycetes</taxon>
        <taxon>Pleosporomycetidae</taxon>
        <taxon>Aulographales</taxon>
        <taxon>Aulographaceae</taxon>
    </lineage>
</organism>
<sequence length="178" mass="18156">MTLRILALFTCLLSFVVADTVPNVPVCGSITCLFPSAERTNCGWDEPQCMCTKPAWLDTIRNCLPAKCTEPEDIDAYNNFLNLYCKGETGYPLDIRDGGDSTPAAHGGNMQPDHSSGSASGSAAASEASATQAVGGAQESGSAAPVAAEGEGVAGRVGVAMGVGTFGLLAGSAAAWMF</sequence>
<keyword evidence="5" id="KW-0336">GPI-anchor</keyword>
<dbReference type="Pfam" id="PF05730">
    <property type="entry name" value="CFEM"/>
    <property type="match status" value="1"/>
</dbReference>
<evidence type="ECO:0000313" key="13">
    <source>
        <dbReference type="EMBL" id="KAF1981920.1"/>
    </source>
</evidence>
<feature type="domain" description="CFEM" evidence="12">
    <location>
        <begin position="1"/>
        <end position="126"/>
    </location>
</feature>
<dbReference type="GO" id="GO:0005576">
    <property type="term" value="C:extracellular region"/>
    <property type="evidence" value="ECO:0007669"/>
    <property type="project" value="UniProtKB-SubCell"/>
</dbReference>
<evidence type="ECO:0000256" key="8">
    <source>
        <dbReference type="ARBA" id="ARBA00023288"/>
    </source>
</evidence>
<proteinExistence type="inferred from homology"/>
<keyword evidence="7 9" id="KW-1015">Disulfide bond</keyword>
<feature type="region of interest" description="Disordered" evidence="10">
    <location>
        <begin position="96"/>
        <end position="139"/>
    </location>
</feature>
<reference evidence="13" key="1">
    <citation type="journal article" date="2020" name="Stud. Mycol.">
        <title>101 Dothideomycetes genomes: a test case for predicting lifestyles and emergence of pathogens.</title>
        <authorList>
            <person name="Haridas S."/>
            <person name="Albert R."/>
            <person name="Binder M."/>
            <person name="Bloem J."/>
            <person name="Labutti K."/>
            <person name="Salamov A."/>
            <person name="Andreopoulos B."/>
            <person name="Baker S."/>
            <person name="Barry K."/>
            <person name="Bills G."/>
            <person name="Bluhm B."/>
            <person name="Cannon C."/>
            <person name="Castanera R."/>
            <person name="Culley D."/>
            <person name="Daum C."/>
            <person name="Ezra D."/>
            <person name="Gonzalez J."/>
            <person name="Henrissat B."/>
            <person name="Kuo A."/>
            <person name="Liang C."/>
            <person name="Lipzen A."/>
            <person name="Lutzoni F."/>
            <person name="Magnuson J."/>
            <person name="Mondo S."/>
            <person name="Nolan M."/>
            <person name="Ohm R."/>
            <person name="Pangilinan J."/>
            <person name="Park H.-J."/>
            <person name="Ramirez L."/>
            <person name="Alfaro M."/>
            <person name="Sun H."/>
            <person name="Tritt A."/>
            <person name="Yoshinaga Y."/>
            <person name="Zwiers L.-H."/>
            <person name="Turgeon B."/>
            <person name="Goodwin S."/>
            <person name="Spatafora J."/>
            <person name="Crous P."/>
            <person name="Grigoriev I."/>
        </authorList>
    </citation>
    <scope>NUCLEOTIDE SEQUENCE</scope>
    <source>
        <strain evidence="13">CBS 113979</strain>
    </source>
</reference>
<keyword evidence="8" id="KW-0449">Lipoprotein</keyword>
<feature type="compositionally biased region" description="Low complexity" evidence="10">
    <location>
        <begin position="115"/>
        <end position="130"/>
    </location>
</feature>
<dbReference type="InterPro" id="IPR008427">
    <property type="entry name" value="Extracellular_membr_CFEM_dom"/>
</dbReference>
<dbReference type="PROSITE" id="PS52012">
    <property type="entry name" value="CFEM"/>
    <property type="match status" value="1"/>
</dbReference>
<evidence type="ECO:0000256" key="9">
    <source>
        <dbReference type="PROSITE-ProRule" id="PRU01356"/>
    </source>
</evidence>
<keyword evidence="6 11" id="KW-0732">Signal</keyword>
<name>A0A6G1GM84_9PEZI</name>
<evidence type="ECO:0000256" key="4">
    <source>
        <dbReference type="ARBA" id="ARBA00022525"/>
    </source>
</evidence>
<comment type="caution">
    <text evidence="9">Lacks conserved residue(s) required for the propagation of feature annotation.</text>
</comment>
<keyword evidence="4" id="KW-0964">Secreted</keyword>
<evidence type="ECO:0000256" key="11">
    <source>
        <dbReference type="SAM" id="SignalP"/>
    </source>
</evidence>
<evidence type="ECO:0000256" key="1">
    <source>
        <dbReference type="ARBA" id="ARBA00004589"/>
    </source>
</evidence>
<comment type="similarity">
    <text evidence="3">Belongs to the RBT5 family.</text>
</comment>
<dbReference type="Proteomes" id="UP000800041">
    <property type="component" value="Unassembled WGS sequence"/>
</dbReference>
<evidence type="ECO:0000256" key="5">
    <source>
        <dbReference type="ARBA" id="ARBA00022622"/>
    </source>
</evidence>
<keyword evidence="14" id="KW-1185">Reference proteome</keyword>
<keyword evidence="5" id="KW-0472">Membrane</keyword>
<evidence type="ECO:0000256" key="3">
    <source>
        <dbReference type="ARBA" id="ARBA00010031"/>
    </source>
</evidence>
<gene>
    <name evidence="13" type="ORF">K402DRAFT_424995</name>
</gene>
<keyword evidence="5" id="KW-0325">Glycoprotein</keyword>
<comment type="subcellular location">
    <subcellularLocation>
        <location evidence="1">Membrane</location>
        <topology evidence="1">Lipid-anchor</topology>
        <topology evidence="1">GPI-anchor</topology>
    </subcellularLocation>
    <subcellularLocation>
        <location evidence="2">Secreted</location>
    </subcellularLocation>
</comment>
<accession>A0A6G1GM84</accession>
<evidence type="ECO:0000313" key="14">
    <source>
        <dbReference type="Proteomes" id="UP000800041"/>
    </source>
</evidence>
<protein>
    <recommendedName>
        <fullName evidence="12">CFEM domain-containing protein</fullName>
    </recommendedName>
</protein>
<dbReference type="AlphaFoldDB" id="A0A6G1GM84"/>
<evidence type="ECO:0000256" key="2">
    <source>
        <dbReference type="ARBA" id="ARBA00004613"/>
    </source>
</evidence>
<feature type="signal peptide" evidence="11">
    <location>
        <begin position="1"/>
        <end position="18"/>
    </location>
</feature>
<feature type="chain" id="PRO_5026204092" description="CFEM domain-containing protein" evidence="11">
    <location>
        <begin position="19"/>
        <end position="178"/>
    </location>
</feature>